<dbReference type="InterPro" id="IPR011051">
    <property type="entry name" value="RmlC_Cupin_sf"/>
</dbReference>
<sequence length="141" mass="15518">MPHCRPEDIPSAKDRWDFVGDDYRTVHWGDMEVGLTIVPEPLDCTQLYKMGRLPGGVCPCPHYGYMFEGTMRVIYPDSDLPDEVIKGGETFYVPAGHVLKYEEPSKVLELNPAAALKECIDGMGRAFAAGAPLPGDGSEKD</sequence>
<dbReference type="Proteomes" id="UP000004030">
    <property type="component" value="Unassembled WGS sequence"/>
</dbReference>
<keyword evidence="2" id="KW-1185">Reference proteome</keyword>
<dbReference type="PATRIC" id="fig|1088721.3.peg.2249"/>
<comment type="caution">
    <text evidence="1">The sequence shown here is derived from an EMBL/GenBank/DDBJ whole genome shotgun (WGS) entry which is preliminary data.</text>
</comment>
<accession>G6ED49</accession>
<dbReference type="EMBL" id="AGFM01000031">
    <property type="protein sequence ID" value="EHJ60761.1"/>
    <property type="molecule type" value="Genomic_DNA"/>
</dbReference>
<dbReference type="SUPFAM" id="SSF51182">
    <property type="entry name" value="RmlC-like cupins"/>
    <property type="match status" value="1"/>
</dbReference>
<proteinExistence type="predicted"/>
<dbReference type="RefSeq" id="WP_007013185.1">
    <property type="nucleotide sequence ID" value="NZ_AGFM01000031.1"/>
</dbReference>
<name>G6ED49_9SPHN</name>
<reference evidence="1 2" key="1">
    <citation type="journal article" date="2012" name="J. Bacteriol.">
        <title>Genome sequence of benzo(a)pyrene-degrading bacterium Novosphingobium pentaromativorans US6-1.</title>
        <authorList>
            <person name="Luo Y.R."/>
            <person name="Kang S.G."/>
            <person name="Kim S.J."/>
            <person name="Kim M.R."/>
            <person name="Li N."/>
            <person name="Lee J.H."/>
            <person name="Kwon K.K."/>
        </authorList>
    </citation>
    <scope>NUCLEOTIDE SEQUENCE [LARGE SCALE GENOMIC DNA]</scope>
    <source>
        <strain evidence="1 2">US6-1</strain>
    </source>
</reference>
<evidence type="ECO:0000313" key="1">
    <source>
        <dbReference type="EMBL" id="EHJ60761.1"/>
    </source>
</evidence>
<dbReference type="AlphaFoldDB" id="G6ED49"/>
<gene>
    <name evidence="1" type="ORF">NSU_2270</name>
</gene>
<evidence type="ECO:0008006" key="3">
    <source>
        <dbReference type="Google" id="ProtNLM"/>
    </source>
</evidence>
<organism evidence="1 2">
    <name type="scientific">Novosphingobium pentaromativorans US6-1</name>
    <dbReference type="NCBI Taxonomy" id="1088721"/>
    <lineage>
        <taxon>Bacteria</taxon>
        <taxon>Pseudomonadati</taxon>
        <taxon>Pseudomonadota</taxon>
        <taxon>Alphaproteobacteria</taxon>
        <taxon>Sphingomonadales</taxon>
        <taxon>Sphingomonadaceae</taxon>
        <taxon>Novosphingobium</taxon>
    </lineage>
</organism>
<protein>
    <recommendedName>
        <fullName evidence="3">Cupin 2 conserved barrel domain-containing protein</fullName>
    </recommendedName>
</protein>
<evidence type="ECO:0000313" key="2">
    <source>
        <dbReference type="Proteomes" id="UP000004030"/>
    </source>
</evidence>